<feature type="transmembrane region" description="Helical" evidence="1">
    <location>
        <begin position="128"/>
        <end position="158"/>
    </location>
</feature>
<feature type="transmembrane region" description="Helical" evidence="1">
    <location>
        <begin position="248"/>
        <end position="269"/>
    </location>
</feature>
<feature type="transmembrane region" description="Helical" evidence="1">
    <location>
        <begin position="170"/>
        <end position="194"/>
    </location>
</feature>
<dbReference type="Pfam" id="PF14897">
    <property type="entry name" value="EpsG"/>
    <property type="match status" value="1"/>
</dbReference>
<feature type="transmembrane region" description="Helical" evidence="1">
    <location>
        <begin position="28"/>
        <end position="46"/>
    </location>
</feature>
<dbReference type="InterPro" id="IPR049458">
    <property type="entry name" value="EpsG-like"/>
</dbReference>
<keyword evidence="3" id="KW-1185">Reference proteome</keyword>
<protein>
    <submittedName>
        <fullName evidence="2">EpsG family protein</fullName>
    </submittedName>
</protein>
<dbReference type="Proteomes" id="UP001439984">
    <property type="component" value="Unassembled WGS sequence"/>
</dbReference>
<sequence>MEYIICFCISSTLLYSASRDYERARGKIIGLLAALIPIIMATVRSTKVGIDVTVYIQPYAMWAINADSFMSYIAYTMANGVEIGYSILNYIGANYFGGLPGVFFLSSLLTIVPVYLRLMDFRDEIPVWVSSLIFLLLFYNLSLNLARQAIALSILFFAFKYIDSNQYVKFIIFMIVAFTFHSSALLGVIYLALVKISKGKDWKIKQLLTIAALFGIVISYKWIFSIAIQTLFSSNADKYIRTFLPDESGYLSLWMLLINAFAIMCVIFNKPYLLSVSKYRVYLLMMAFNFVLYLLNQYNGNCFRYALYFMIMIPQIVPLIRYRFSKNSRFCADLMLVGIFLFYWINFNLLSDSYGTIPYSMM</sequence>
<feature type="transmembrane region" description="Helical" evidence="1">
    <location>
        <begin position="334"/>
        <end position="351"/>
    </location>
</feature>
<evidence type="ECO:0000313" key="3">
    <source>
        <dbReference type="Proteomes" id="UP001439984"/>
    </source>
</evidence>
<reference evidence="2 3" key="1">
    <citation type="submission" date="2024-04" db="EMBL/GenBank/DDBJ databases">
        <title>Human intestinal bacterial collection.</title>
        <authorList>
            <person name="Pauvert C."/>
            <person name="Hitch T.C.A."/>
            <person name="Clavel T."/>
        </authorList>
    </citation>
    <scope>NUCLEOTIDE SEQUENCE [LARGE SCALE GENOMIC DNA]</scope>
    <source>
        <strain evidence="2 3">CLA-AA-H236</strain>
    </source>
</reference>
<organism evidence="2 3">
    <name type="scientific">Faecalibacterium longum</name>
    <dbReference type="NCBI Taxonomy" id="1851428"/>
    <lineage>
        <taxon>Bacteria</taxon>
        <taxon>Bacillati</taxon>
        <taxon>Bacillota</taxon>
        <taxon>Clostridia</taxon>
        <taxon>Eubacteriales</taxon>
        <taxon>Oscillospiraceae</taxon>
        <taxon>Faecalibacterium</taxon>
    </lineage>
</organism>
<feature type="transmembrane region" description="Helical" evidence="1">
    <location>
        <begin position="206"/>
        <end position="228"/>
    </location>
</feature>
<evidence type="ECO:0000313" key="2">
    <source>
        <dbReference type="EMBL" id="MEQ2688365.1"/>
    </source>
</evidence>
<feature type="transmembrane region" description="Helical" evidence="1">
    <location>
        <begin position="281"/>
        <end position="299"/>
    </location>
</feature>
<name>A0ABV1IQX7_9FIRM</name>
<dbReference type="RefSeq" id="WP_227623817.1">
    <property type="nucleotide sequence ID" value="NZ_JBBNIB010000127.1"/>
</dbReference>
<comment type="caution">
    <text evidence="2">The sequence shown here is derived from an EMBL/GenBank/DDBJ whole genome shotgun (WGS) entry which is preliminary data.</text>
</comment>
<evidence type="ECO:0000256" key="1">
    <source>
        <dbReference type="SAM" id="Phobius"/>
    </source>
</evidence>
<accession>A0ABV1IQX7</accession>
<keyword evidence="1" id="KW-0472">Membrane</keyword>
<dbReference type="EMBL" id="JBBNIB010000127">
    <property type="protein sequence ID" value="MEQ2688365.1"/>
    <property type="molecule type" value="Genomic_DNA"/>
</dbReference>
<keyword evidence="1" id="KW-1133">Transmembrane helix</keyword>
<proteinExistence type="predicted"/>
<keyword evidence="1" id="KW-0812">Transmembrane</keyword>
<feature type="transmembrane region" description="Helical" evidence="1">
    <location>
        <begin position="305"/>
        <end position="322"/>
    </location>
</feature>
<feature type="transmembrane region" description="Helical" evidence="1">
    <location>
        <begin position="95"/>
        <end position="116"/>
    </location>
</feature>
<gene>
    <name evidence="2" type="ORF">AAAU72_09320</name>
</gene>